<reference evidence="8 9" key="1">
    <citation type="submission" date="2018-12" db="EMBL/GenBank/DDBJ databases">
        <authorList>
            <consortium name="Pathogen Informatics"/>
        </authorList>
    </citation>
    <scope>NUCLEOTIDE SEQUENCE [LARGE SCALE GENOMIC DNA]</scope>
    <source>
        <strain evidence="8 9">NCTC13652</strain>
    </source>
</reference>
<dbReference type="GO" id="GO:0005886">
    <property type="term" value="C:plasma membrane"/>
    <property type="evidence" value="ECO:0007669"/>
    <property type="project" value="UniProtKB-SubCell"/>
</dbReference>
<keyword evidence="2" id="KW-1003">Cell membrane</keyword>
<gene>
    <name evidence="8" type="ORF">NCTC13652_01849</name>
</gene>
<dbReference type="PANTHER" id="PTHR30250">
    <property type="entry name" value="PST FAMILY PREDICTED COLANIC ACID TRANSPORTER"/>
    <property type="match status" value="1"/>
</dbReference>
<proteinExistence type="predicted"/>
<comment type="subcellular location">
    <subcellularLocation>
        <location evidence="1">Cell membrane</location>
        <topology evidence="1">Multi-pass membrane protein</topology>
    </subcellularLocation>
</comment>
<dbReference type="InterPro" id="IPR050833">
    <property type="entry name" value="Poly_Biosynth_Transport"/>
</dbReference>
<dbReference type="STRING" id="1122997.GCA_000425285_00217"/>
<keyword evidence="4 7" id="KW-1133">Transmembrane helix</keyword>
<dbReference type="Pfam" id="PF13440">
    <property type="entry name" value="Polysacc_synt_3"/>
    <property type="match status" value="1"/>
</dbReference>
<feature type="transmembrane region" description="Helical" evidence="7">
    <location>
        <begin position="117"/>
        <end position="139"/>
    </location>
</feature>
<keyword evidence="3 7" id="KW-0812">Transmembrane</keyword>
<feature type="region of interest" description="Disordered" evidence="6">
    <location>
        <begin position="1"/>
        <end position="28"/>
    </location>
</feature>
<feature type="transmembrane region" description="Helical" evidence="7">
    <location>
        <begin position="151"/>
        <end position="173"/>
    </location>
</feature>
<dbReference type="PANTHER" id="PTHR30250:SF28">
    <property type="entry name" value="POLYSACCHARIDE BIOSYNTHESIS PROTEIN"/>
    <property type="match status" value="1"/>
</dbReference>
<evidence type="ECO:0000256" key="3">
    <source>
        <dbReference type="ARBA" id="ARBA00022692"/>
    </source>
</evidence>
<dbReference type="AlphaFoldDB" id="A0A3S4W926"/>
<feature type="transmembrane region" description="Helical" evidence="7">
    <location>
        <begin position="329"/>
        <end position="347"/>
    </location>
</feature>
<dbReference type="Proteomes" id="UP000277858">
    <property type="component" value="Chromosome"/>
</dbReference>
<evidence type="ECO:0000256" key="4">
    <source>
        <dbReference type="ARBA" id="ARBA00022989"/>
    </source>
</evidence>
<evidence type="ECO:0000256" key="5">
    <source>
        <dbReference type="ARBA" id="ARBA00023136"/>
    </source>
</evidence>
<feature type="transmembrane region" description="Helical" evidence="7">
    <location>
        <begin position="43"/>
        <end position="65"/>
    </location>
</feature>
<evidence type="ECO:0000256" key="6">
    <source>
        <dbReference type="SAM" id="MobiDB-lite"/>
    </source>
</evidence>
<sequence>MSRSGEQSASQAGESREEAASSTPADSPKHFVRTRGFLVRHEFLASVMKVMTGTGVAQLIAMVATLYVTHRVAPAEWGIYAAIMAVAQFVIPVAALRYDMAIVLPRDDGEAKRIFRLATLINAVMSVLAMIVMIPVGGLLANALGAPQARWWMLAVGPIIFTFAELAIVNYWANRRKRFGVIGTNAVWNQSVTAGGRIVAAFAGLGGFGQLAATLLGEVAALGNFRHRLGKDLKSIPESQVPLRTLLRRYLKMPLLTAPNAIVDALRLQGINLSIGLYFSRATLGTFNMAWSLMQVPASVINSAMSQVFFQRLSVTDAGRMFKSVRSSVVRSAIIGIVPFAALYFLIPPVLPWLMGDAYAMSARIAVALVPWLYVNFITSPISNMFIVTRNNGVALAFASVYAAVPLAYLAMTHHDIVKTMYVMSLIMAGLLVCYIGLALVVARRFDTRPRPAGADGTGDAEGTTEESAGEPSWESAGESARNLRD</sequence>
<evidence type="ECO:0000313" key="8">
    <source>
        <dbReference type="EMBL" id="VEI03639.1"/>
    </source>
</evidence>
<evidence type="ECO:0008006" key="10">
    <source>
        <dbReference type="Google" id="ProtNLM"/>
    </source>
</evidence>
<feature type="transmembrane region" description="Helical" evidence="7">
    <location>
        <begin position="359"/>
        <end position="379"/>
    </location>
</feature>
<dbReference type="EMBL" id="LR134473">
    <property type="protein sequence ID" value="VEI03639.1"/>
    <property type="molecule type" value="Genomic_DNA"/>
</dbReference>
<evidence type="ECO:0000256" key="1">
    <source>
        <dbReference type="ARBA" id="ARBA00004651"/>
    </source>
</evidence>
<name>A0A3S4W926_9ACTN</name>
<keyword evidence="9" id="KW-1185">Reference proteome</keyword>
<evidence type="ECO:0000256" key="7">
    <source>
        <dbReference type="SAM" id="Phobius"/>
    </source>
</evidence>
<keyword evidence="5 7" id="KW-0472">Membrane</keyword>
<feature type="transmembrane region" description="Helical" evidence="7">
    <location>
        <begin position="77"/>
        <end position="96"/>
    </location>
</feature>
<evidence type="ECO:0000313" key="9">
    <source>
        <dbReference type="Proteomes" id="UP000277858"/>
    </source>
</evidence>
<organism evidence="8 9">
    <name type="scientific">Acidipropionibacterium jensenii</name>
    <dbReference type="NCBI Taxonomy" id="1749"/>
    <lineage>
        <taxon>Bacteria</taxon>
        <taxon>Bacillati</taxon>
        <taxon>Actinomycetota</taxon>
        <taxon>Actinomycetes</taxon>
        <taxon>Propionibacteriales</taxon>
        <taxon>Propionibacteriaceae</taxon>
        <taxon>Acidipropionibacterium</taxon>
    </lineage>
</organism>
<evidence type="ECO:0000256" key="2">
    <source>
        <dbReference type="ARBA" id="ARBA00022475"/>
    </source>
</evidence>
<protein>
    <recommendedName>
        <fullName evidence="10">RfbX</fullName>
    </recommendedName>
</protein>
<feature type="transmembrane region" description="Helical" evidence="7">
    <location>
        <begin position="422"/>
        <end position="443"/>
    </location>
</feature>
<feature type="transmembrane region" description="Helical" evidence="7">
    <location>
        <begin position="391"/>
        <end position="410"/>
    </location>
</feature>
<feature type="compositionally biased region" description="Polar residues" evidence="6">
    <location>
        <begin position="1"/>
        <end position="13"/>
    </location>
</feature>
<accession>A0A3S4W926</accession>
<feature type="region of interest" description="Disordered" evidence="6">
    <location>
        <begin position="450"/>
        <end position="486"/>
    </location>
</feature>